<evidence type="ECO:0008006" key="4">
    <source>
        <dbReference type="Google" id="ProtNLM"/>
    </source>
</evidence>
<dbReference type="RefSeq" id="WP_216521693.1">
    <property type="nucleotide sequence ID" value="NZ_JAHLPM010000020.1"/>
</dbReference>
<protein>
    <recommendedName>
        <fullName evidence="4">CPBP family intramembrane metalloprotease</fullName>
    </recommendedName>
</protein>
<gene>
    <name evidence="2" type="ORF">KQI42_17670</name>
</gene>
<feature type="transmembrane region" description="Helical" evidence="1">
    <location>
        <begin position="55"/>
        <end position="74"/>
    </location>
</feature>
<feature type="transmembrane region" description="Helical" evidence="1">
    <location>
        <begin position="132"/>
        <end position="150"/>
    </location>
</feature>
<reference evidence="2 3" key="1">
    <citation type="submission" date="2021-06" db="EMBL/GenBank/DDBJ databases">
        <authorList>
            <person name="Sun Q."/>
            <person name="Li D."/>
        </authorList>
    </citation>
    <scope>NUCLEOTIDE SEQUENCE [LARGE SCALE GENOMIC DNA]</scope>
    <source>
        <strain evidence="2 3">MSJ-40</strain>
    </source>
</reference>
<evidence type="ECO:0000313" key="3">
    <source>
        <dbReference type="Proteomes" id="UP000749471"/>
    </source>
</evidence>
<feature type="transmembrane region" description="Helical" evidence="1">
    <location>
        <begin position="16"/>
        <end position="35"/>
    </location>
</feature>
<accession>A0ABS6EA89</accession>
<dbReference type="EMBL" id="JAHLPM010000020">
    <property type="protein sequence ID" value="MBU5439847.1"/>
    <property type="molecule type" value="Genomic_DNA"/>
</dbReference>
<keyword evidence="3" id="KW-1185">Reference proteome</keyword>
<dbReference type="Proteomes" id="UP000749471">
    <property type="component" value="Unassembled WGS sequence"/>
</dbReference>
<keyword evidence="1" id="KW-0472">Membrane</keyword>
<sequence length="234" mass="26161">MAEKQLSLEEEKRLDIDIWIIALITFGVFLCYAVIGNQLIAYVKEPENSVLSRLLLSASAQFGVAGLGITVVCLLRKEKFSLFGLVKRNTFKSIIGSVACFIPYLCYIFVSGQYEGYQPFGILIADDVLKSGFPTNILGMSLIAVVWGFFEGFNYSVISDKLNSRYPSKNQWLDIGAITCAVVCILFHPFNTSFWGIIEIVTTFISIYGMLIVKKKTGNAWGCVFVFCFIWNAL</sequence>
<feature type="transmembrane region" description="Helical" evidence="1">
    <location>
        <begin position="194"/>
        <end position="213"/>
    </location>
</feature>
<keyword evidence="1" id="KW-0812">Transmembrane</keyword>
<name>A0ABS6EA89_9FIRM</name>
<comment type="caution">
    <text evidence="2">The sequence shown here is derived from an EMBL/GenBank/DDBJ whole genome shotgun (WGS) entry which is preliminary data.</text>
</comment>
<proteinExistence type="predicted"/>
<evidence type="ECO:0000256" key="1">
    <source>
        <dbReference type="SAM" id="Phobius"/>
    </source>
</evidence>
<keyword evidence="1" id="KW-1133">Transmembrane helix</keyword>
<organism evidence="2 3">
    <name type="scientific">Tissierella simiarum</name>
    <dbReference type="NCBI Taxonomy" id="2841534"/>
    <lineage>
        <taxon>Bacteria</taxon>
        <taxon>Bacillati</taxon>
        <taxon>Bacillota</taxon>
        <taxon>Tissierellia</taxon>
        <taxon>Tissierellales</taxon>
        <taxon>Tissierellaceae</taxon>
        <taxon>Tissierella</taxon>
    </lineage>
</organism>
<evidence type="ECO:0000313" key="2">
    <source>
        <dbReference type="EMBL" id="MBU5439847.1"/>
    </source>
</evidence>
<feature type="transmembrane region" description="Helical" evidence="1">
    <location>
        <begin position="171"/>
        <end position="188"/>
    </location>
</feature>
<feature type="transmembrane region" description="Helical" evidence="1">
    <location>
        <begin position="94"/>
        <end position="112"/>
    </location>
</feature>